<evidence type="ECO:0000313" key="5">
    <source>
        <dbReference type="Proteomes" id="UP000290401"/>
    </source>
</evidence>
<feature type="repeat" description="TPR" evidence="3">
    <location>
        <begin position="105"/>
        <end position="138"/>
    </location>
</feature>
<name>A0ABY0E9M1_9BRAD</name>
<feature type="repeat" description="TPR" evidence="3">
    <location>
        <begin position="37"/>
        <end position="70"/>
    </location>
</feature>
<dbReference type="InterPro" id="IPR050498">
    <property type="entry name" value="Ycf3"/>
</dbReference>
<dbReference type="SUPFAM" id="SSF48452">
    <property type="entry name" value="TPR-like"/>
    <property type="match status" value="2"/>
</dbReference>
<keyword evidence="5" id="KW-1185">Reference proteome</keyword>
<sequence length="357" mass="39678">MPLTAKCNAVGNFSVDDRIAGCTAIIEATTAMPQGVVMAHFRRAMFYRQKGEIDLAAADYDQIIERYPDNLNARLARASVHLQKQELEAALSNYGKVIELDPKNVYAYLGRAYVYTAKGDYVRAISDYDQALLIHPENLKAHVDRGLAYIRNGDPDRGMADCDRAVEISPQTGAGQLCRGRVYLAKGNKERALAELDQTMPIKPTNGAFYFYRARLYWQMASFAKSLADLDQSVQLNPKYAYPALWHEIVARRSDQPSQLTEAVKQLDMTKWPAPIVNLFLGTMTPEQVLSAADDPNPAKKKAQVCEANFYIAERALQSGSKEEALKLFDQAAADCPNTFIEKQAADAEVSSLRASH</sequence>
<gene>
    <name evidence="4" type="ORF">EAS56_09465</name>
</gene>
<dbReference type="PROSITE" id="PS50005">
    <property type="entry name" value="TPR"/>
    <property type="match status" value="4"/>
</dbReference>
<dbReference type="InterPro" id="IPR019734">
    <property type="entry name" value="TPR_rpt"/>
</dbReference>
<comment type="caution">
    <text evidence="4">The sequence shown here is derived from an EMBL/GenBank/DDBJ whole genome shotgun (WGS) entry which is preliminary data.</text>
</comment>
<dbReference type="PANTHER" id="PTHR44858:SF1">
    <property type="entry name" value="UDP-N-ACETYLGLUCOSAMINE--PEPTIDE N-ACETYLGLUCOSAMINYLTRANSFERASE SPINDLY-RELATED"/>
    <property type="match status" value="1"/>
</dbReference>
<evidence type="ECO:0000313" key="4">
    <source>
        <dbReference type="EMBL" id="RXH15449.1"/>
    </source>
</evidence>
<dbReference type="InterPro" id="IPR011990">
    <property type="entry name" value="TPR-like_helical_dom_sf"/>
</dbReference>
<proteinExistence type="predicted"/>
<dbReference type="Gene3D" id="1.25.40.10">
    <property type="entry name" value="Tetratricopeptide repeat domain"/>
    <property type="match status" value="2"/>
</dbReference>
<organism evidence="4 5">
    <name type="scientific">Bradyrhizobium guangzhouense</name>
    <dbReference type="NCBI Taxonomy" id="1325095"/>
    <lineage>
        <taxon>Bacteria</taxon>
        <taxon>Pseudomonadati</taxon>
        <taxon>Pseudomonadota</taxon>
        <taxon>Alphaproteobacteria</taxon>
        <taxon>Hyphomicrobiales</taxon>
        <taxon>Nitrobacteraceae</taxon>
        <taxon>Bradyrhizobium</taxon>
    </lineage>
</organism>
<keyword evidence="2 3" id="KW-0802">TPR repeat</keyword>
<dbReference type="SMART" id="SM00028">
    <property type="entry name" value="TPR"/>
    <property type="match status" value="6"/>
</dbReference>
<feature type="repeat" description="TPR" evidence="3">
    <location>
        <begin position="139"/>
        <end position="172"/>
    </location>
</feature>
<dbReference type="Pfam" id="PF13174">
    <property type="entry name" value="TPR_6"/>
    <property type="match status" value="1"/>
</dbReference>
<accession>A0ABY0E9M1</accession>
<dbReference type="EMBL" id="RDQZ01000005">
    <property type="protein sequence ID" value="RXH15449.1"/>
    <property type="molecule type" value="Genomic_DNA"/>
</dbReference>
<dbReference type="Pfam" id="PF13414">
    <property type="entry name" value="TPR_11"/>
    <property type="match status" value="1"/>
</dbReference>
<evidence type="ECO:0000256" key="1">
    <source>
        <dbReference type="ARBA" id="ARBA00022737"/>
    </source>
</evidence>
<keyword evidence="1" id="KW-0677">Repeat</keyword>
<evidence type="ECO:0000256" key="2">
    <source>
        <dbReference type="ARBA" id="ARBA00022803"/>
    </source>
</evidence>
<dbReference type="PANTHER" id="PTHR44858">
    <property type="entry name" value="TETRATRICOPEPTIDE REPEAT PROTEIN 6"/>
    <property type="match status" value="1"/>
</dbReference>
<dbReference type="PROSITE" id="PS50293">
    <property type="entry name" value="TPR_REGION"/>
    <property type="match status" value="1"/>
</dbReference>
<feature type="repeat" description="TPR" evidence="3">
    <location>
        <begin position="71"/>
        <end position="104"/>
    </location>
</feature>
<evidence type="ECO:0000256" key="3">
    <source>
        <dbReference type="PROSITE-ProRule" id="PRU00339"/>
    </source>
</evidence>
<protein>
    <submittedName>
        <fullName evidence="4">Tetratricopeptide repeat protein</fullName>
    </submittedName>
</protein>
<dbReference type="Proteomes" id="UP000290401">
    <property type="component" value="Unassembled WGS sequence"/>
</dbReference>
<reference evidence="4 5" key="1">
    <citation type="submission" date="2018-10" db="EMBL/GenBank/DDBJ databases">
        <title>Bradyrhizobium sp. nov., effective nodules isolated from peanut in China.</title>
        <authorList>
            <person name="Li Y."/>
        </authorList>
    </citation>
    <scope>NUCLEOTIDE SEQUENCE [LARGE SCALE GENOMIC DNA]</scope>
    <source>
        <strain evidence="4 5">CCBAU 53426</strain>
    </source>
</reference>
<dbReference type="Pfam" id="PF14559">
    <property type="entry name" value="TPR_19"/>
    <property type="match status" value="1"/>
</dbReference>